<name>A0AAV2JXF6_KNICA</name>
<dbReference type="GO" id="GO:0007018">
    <property type="term" value="P:microtubule-based movement"/>
    <property type="evidence" value="ECO:0007669"/>
    <property type="project" value="InterPro"/>
</dbReference>
<dbReference type="GO" id="GO:0051959">
    <property type="term" value="F:dynein light intermediate chain binding"/>
    <property type="evidence" value="ECO:0007669"/>
    <property type="project" value="InterPro"/>
</dbReference>
<dbReference type="Proteomes" id="UP001497482">
    <property type="component" value="Chromosome 14"/>
</dbReference>
<dbReference type="AlphaFoldDB" id="A0AAV2JXF6"/>
<protein>
    <recommendedName>
        <fullName evidence="1">Dynein heavy chain tail domain-containing protein</fullName>
    </recommendedName>
</protein>
<reference evidence="2 3" key="1">
    <citation type="submission" date="2024-04" db="EMBL/GenBank/DDBJ databases">
        <authorList>
            <person name="Waldvogel A.-M."/>
            <person name="Schoenle A."/>
        </authorList>
    </citation>
    <scope>NUCLEOTIDE SEQUENCE [LARGE SCALE GENOMIC DNA]</scope>
</reference>
<dbReference type="InterPro" id="IPR026983">
    <property type="entry name" value="DHC"/>
</dbReference>
<dbReference type="PANTHER" id="PTHR46532">
    <property type="entry name" value="MALE FERTILITY FACTOR KL5"/>
    <property type="match status" value="1"/>
</dbReference>
<proteinExistence type="predicted"/>
<dbReference type="EMBL" id="OZ035836">
    <property type="protein sequence ID" value="CAL1580717.1"/>
    <property type="molecule type" value="Genomic_DNA"/>
</dbReference>
<dbReference type="GO" id="GO:0005858">
    <property type="term" value="C:axonemal dynein complex"/>
    <property type="evidence" value="ECO:0007669"/>
    <property type="project" value="TreeGrafter"/>
</dbReference>
<dbReference type="InterPro" id="IPR013594">
    <property type="entry name" value="Dynein_heavy_tail"/>
</dbReference>
<evidence type="ECO:0000259" key="1">
    <source>
        <dbReference type="Pfam" id="PF08385"/>
    </source>
</evidence>
<dbReference type="PANTHER" id="PTHR46532:SF11">
    <property type="entry name" value="DYNEIN AXONEMAL HEAVY CHAIN 12"/>
    <property type="match status" value="1"/>
</dbReference>
<dbReference type="GO" id="GO:0045505">
    <property type="term" value="F:dynein intermediate chain binding"/>
    <property type="evidence" value="ECO:0007669"/>
    <property type="project" value="InterPro"/>
</dbReference>
<evidence type="ECO:0000313" key="2">
    <source>
        <dbReference type="EMBL" id="CAL1580717.1"/>
    </source>
</evidence>
<keyword evidence="3" id="KW-1185">Reference proteome</keyword>
<dbReference type="Pfam" id="PF08385">
    <property type="entry name" value="DHC_N1"/>
    <property type="match status" value="1"/>
</dbReference>
<organism evidence="2 3">
    <name type="scientific">Knipowitschia caucasica</name>
    <name type="common">Caucasian dwarf goby</name>
    <name type="synonym">Pomatoschistus caucasicus</name>
    <dbReference type="NCBI Taxonomy" id="637954"/>
    <lineage>
        <taxon>Eukaryota</taxon>
        <taxon>Metazoa</taxon>
        <taxon>Chordata</taxon>
        <taxon>Craniata</taxon>
        <taxon>Vertebrata</taxon>
        <taxon>Euteleostomi</taxon>
        <taxon>Actinopterygii</taxon>
        <taxon>Neopterygii</taxon>
        <taxon>Teleostei</taxon>
        <taxon>Neoteleostei</taxon>
        <taxon>Acanthomorphata</taxon>
        <taxon>Gobiaria</taxon>
        <taxon>Gobiiformes</taxon>
        <taxon>Gobioidei</taxon>
        <taxon>Gobiidae</taxon>
        <taxon>Gobiinae</taxon>
        <taxon>Knipowitschia</taxon>
    </lineage>
</organism>
<accession>A0AAV2JXF6</accession>
<evidence type="ECO:0000313" key="3">
    <source>
        <dbReference type="Proteomes" id="UP001497482"/>
    </source>
</evidence>
<feature type="domain" description="Dynein heavy chain tail" evidence="1">
    <location>
        <begin position="193"/>
        <end position="353"/>
    </location>
</feature>
<sequence length="359" mass="40707">MDDAPNEDPRVLYIREHVLSSMKLKPDRWSQAVSGEENRQLLQDFVERAQCRTLVVTQSAAGGLQLKDHIPAAASETKALYFVKRSQTALRAESMRESLVYGEISYAPLEHFCSLVEEVVVPLIANNQNHAAWPHVVSQDIRRHLHSLQSSVFVVSGYVQGKTLLPLPCGAERLEHVSPEKYSSAETVDKSLIHSLESTLIDWIHQVHAVLSRDSSEELLRGTHPTPQTELLFWDNRCADLQCIYSQLTSIKAQKMATILELVESSYTLAFNSLLRDVEQALDEAQDICVHLKPLQRLLDEVEGAEFPQLQGHMAALLHTVCLLWAHSRFYCRPARIIVLLQEICNLLLQQVRVPENYY</sequence>
<gene>
    <name evidence="2" type="ORF">KC01_LOCUS11530</name>
</gene>